<protein>
    <submittedName>
        <fullName evidence="2">Uncharacterized protein</fullName>
    </submittedName>
</protein>
<keyword evidence="3" id="KW-1185">Reference proteome</keyword>
<proteinExistence type="predicted"/>
<feature type="compositionally biased region" description="Basic and acidic residues" evidence="1">
    <location>
        <begin position="420"/>
        <end position="444"/>
    </location>
</feature>
<feature type="region of interest" description="Disordered" evidence="1">
    <location>
        <begin position="338"/>
        <end position="614"/>
    </location>
</feature>
<sequence>MATGDSDDEAGLGNRRVVDFDPKNQDWEDEDNVQLTGLGTTTHRSRHHTRRSIPVRKHRLVKRGANSRVTAEKKRAVTGNPAKALTADIELWEADCEEHANAMAEKYGLKVSTYNAKISCIMTDLNEGHGMGERYTMQEVKRMVREDPSMLEAFKEEEVEEMVRETLANCGAKLHGTWANNLAASADTRRTLERLMVEITVLAERAGMIGFAMFSQGHIHNKTIPVTIQSWGVLEFIWEVLKRDPADVELWAVSRERRETGADTLAGIQKECTAIIKAGLQNILGCTKVAMNYESYIKSLMLGKNVGILNWPQGVDFKRMSLQSTIGPLRILYNSLNEGEENEDEDEDEGDVHVQAKPHGGRVVTRGAGLGLRGRTEVDDGEGDVDKAEDEEGRPRKPTAQMSVKEKQVWLLKLGQATQRRQEGRKKDGEDGKRPERREKEGKGRKTKVTAEKAASSGKGKRKRTDETTKPAKRKKGGQGDEGSGGRKKRCTPDDDDDNTGRKQKKRRVEEPPLKPRPKPTPAWSGAAASSSQHNATPSTSDARTPTDSGAGGSGMKHVPDPDLEVPLVCRRTAQRGKDTDPDETAMEATTSPILTPGAPEDFGEPTEMVERIA</sequence>
<feature type="region of interest" description="Disordered" evidence="1">
    <location>
        <begin position="1"/>
        <end position="28"/>
    </location>
</feature>
<dbReference type="AlphaFoldDB" id="A0AAD6ZDI7"/>
<name>A0AAD6ZDI7_9AGAR</name>
<feature type="compositionally biased region" description="Basic and acidic residues" evidence="1">
    <location>
        <begin position="16"/>
        <end position="26"/>
    </location>
</feature>
<feature type="compositionally biased region" description="Acidic residues" evidence="1">
    <location>
        <begin position="1"/>
        <end position="10"/>
    </location>
</feature>
<accession>A0AAD6ZDI7</accession>
<dbReference type="Proteomes" id="UP001218218">
    <property type="component" value="Unassembled WGS sequence"/>
</dbReference>
<organism evidence="2 3">
    <name type="scientific">Mycena albidolilacea</name>
    <dbReference type="NCBI Taxonomy" id="1033008"/>
    <lineage>
        <taxon>Eukaryota</taxon>
        <taxon>Fungi</taxon>
        <taxon>Dikarya</taxon>
        <taxon>Basidiomycota</taxon>
        <taxon>Agaricomycotina</taxon>
        <taxon>Agaricomycetes</taxon>
        <taxon>Agaricomycetidae</taxon>
        <taxon>Agaricales</taxon>
        <taxon>Marasmiineae</taxon>
        <taxon>Mycenaceae</taxon>
        <taxon>Mycena</taxon>
    </lineage>
</organism>
<feature type="compositionally biased region" description="Polar residues" evidence="1">
    <location>
        <begin position="528"/>
        <end position="548"/>
    </location>
</feature>
<feature type="compositionally biased region" description="Acidic residues" evidence="1">
    <location>
        <begin position="379"/>
        <end position="392"/>
    </location>
</feature>
<dbReference type="EMBL" id="JARIHO010000057">
    <property type="protein sequence ID" value="KAJ7318588.1"/>
    <property type="molecule type" value="Genomic_DNA"/>
</dbReference>
<evidence type="ECO:0000256" key="1">
    <source>
        <dbReference type="SAM" id="MobiDB-lite"/>
    </source>
</evidence>
<evidence type="ECO:0000313" key="2">
    <source>
        <dbReference type="EMBL" id="KAJ7318588.1"/>
    </source>
</evidence>
<gene>
    <name evidence="2" type="ORF">DFH08DRAFT_971331</name>
</gene>
<comment type="caution">
    <text evidence="2">The sequence shown here is derived from an EMBL/GenBank/DDBJ whole genome shotgun (WGS) entry which is preliminary data.</text>
</comment>
<reference evidence="2" key="1">
    <citation type="submission" date="2023-03" db="EMBL/GenBank/DDBJ databases">
        <title>Massive genome expansion in bonnet fungi (Mycena s.s.) driven by repeated elements and novel gene families across ecological guilds.</title>
        <authorList>
            <consortium name="Lawrence Berkeley National Laboratory"/>
            <person name="Harder C.B."/>
            <person name="Miyauchi S."/>
            <person name="Viragh M."/>
            <person name="Kuo A."/>
            <person name="Thoen E."/>
            <person name="Andreopoulos B."/>
            <person name="Lu D."/>
            <person name="Skrede I."/>
            <person name="Drula E."/>
            <person name="Henrissat B."/>
            <person name="Morin E."/>
            <person name="Kohler A."/>
            <person name="Barry K."/>
            <person name="LaButti K."/>
            <person name="Morin E."/>
            <person name="Salamov A."/>
            <person name="Lipzen A."/>
            <person name="Mereny Z."/>
            <person name="Hegedus B."/>
            <person name="Baldrian P."/>
            <person name="Stursova M."/>
            <person name="Weitz H."/>
            <person name="Taylor A."/>
            <person name="Grigoriev I.V."/>
            <person name="Nagy L.G."/>
            <person name="Martin F."/>
            <person name="Kauserud H."/>
        </authorList>
    </citation>
    <scope>NUCLEOTIDE SEQUENCE</scope>
    <source>
        <strain evidence="2">CBHHK002</strain>
    </source>
</reference>
<evidence type="ECO:0000313" key="3">
    <source>
        <dbReference type="Proteomes" id="UP001218218"/>
    </source>
</evidence>
<feature type="compositionally biased region" description="Acidic residues" evidence="1">
    <location>
        <begin position="338"/>
        <end position="350"/>
    </location>
</feature>